<sequence length="326" mass="38561">MPSFYIGSTYLCSITNNHKAMSKILNKYIWLAETIYKAHKITFEEINEEWRKEIDFSGGEDLPLRTFHKWRIGVEDLLGLVIECERKGRYAYYIANEGEIANGTLKRWLFDTITEGNLLMENQRMKDRILLQHTPTNNQQLKTILQAMRENHTLRVTYHSYYRPSATTFEAEPYCVKMFRRRWYMAAHSPYYNKVMVYALDRIVNLELLTGNKFALPPDFDAKAFFNDCFGVIIGDNTATEEVTLRVSEWQAHYLRDLPLHASQRELAPKDNRCTFAFRLRPTFDFQQELLSLGADVEVIEPHWLRETMKEKIREMAERYGEEDYS</sequence>
<evidence type="ECO:0000313" key="3">
    <source>
        <dbReference type="EMBL" id="PXX22430.1"/>
    </source>
</evidence>
<dbReference type="Pfam" id="PF25583">
    <property type="entry name" value="WCX"/>
    <property type="match status" value="1"/>
</dbReference>
<evidence type="ECO:0000313" key="4">
    <source>
        <dbReference type="Proteomes" id="UP000248314"/>
    </source>
</evidence>
<dbReference type="InterPro" id="IPR026881">
    <property type="entry name" value="WYL_dom"/>
</dbReference>
<evidence type="ECO:0000259" key="2">
    <source>
        <dbReference type="Pfam" id="PF25583"/>
    </source>
</evidence>
<dbReference type="PROSITE" id="PS52050">
    <property type="entry name" value="WYL"/>
    <property type="match status" value="1"/>
</dbReference>
<gene>
    <name evidence="3" type="ORF">EJ73_01190</name>
</gene>
<name>A0A318I0A4_9BACT</name>
<dbReference type="STRING" id="1122991.GCA_000613445_01382"/>
<dbReference type="EMBL" id="QJJX01000011">
    <property type="protein sequence ID" value="PXX22430.1"/>
    <property type="molecule type" value="Genomic_DNA"/>
</dbReference>
<dbReference type="Pfam" id="PF13280">
    <property type="entry name" value="WYL"/>
    <property type="match status" value="1"/>
</dbReference>
<feature type="domain" description="WCX" evidence="2">
    <location>
        <begin position="240"/>
        <end position="317"/>
    </location>
</feature>
<dbReference type="PANTHER" id="PTHR34580:SF9">
    <property type="entry name" value="SLL5097 PROTEIN"/>
    <property type="match status" value="1"/>
</dbReference>
<keyword evidence="4" id="KW-1185">Reference proteome</keyword>
<protein>
    <submittedName>
        <fullName evidence="3">WYL domain-containing protein</fullName>
    </submittedName>
</protein>
<dbReference type="Proteomes" id="UP000248314">
    <property type="component" value="Unassembled WGS sequence"/>
</dbReference>
<comment type="caution">
    <text evidence="3">The sequence shown here is derived from an EMBL/GenBank/DDBJ whole genome shotgun (WGS) entry which is preliminary data.</text>
</comment>
<proteinExistence type="predicted"/>
<dbReference type="AlphaFoldDB" id="A0A318I0A4"/>
<feature type="domain" description="WYL" evidence="1">
    <location>
        <begin position="141"/>
        <end position="207"/>
    </location>
</feature>
<reference evidence="3 4" key="1">
    <citation type="submission" date="2018-05" db="EMBL/GenBank/DDBJ databases">
        <title>Genomic Encyclopedia of Type Strains, Phase I: the one thousand microbial genomes (KMG-I) project.</title>
        <authorList>
            <person name="Kyrpides N."/>
        </authorList>
    </citation>
    <scope>NUCLEOTIDE SEQUENCE [LARGE SCALE GENOMIC DNA]</scope>
    <source>
        <strain evidence="3 4">DSM 15611</strain>
    </source>
</reference>
<organism evidence="3 4">
    <name type="scientific">Hoylesella shahii DSM 15611 = JCM 12083</name>
    <dbReference type="NCBI Taxonomy" id="1122991"/>
    <lineage>
        <taxon>Bacteria</taxon>
        <taxon>Pseudomonadati</taxon>
        <taxon>Bacteroidota</taxon>
        <taxon>Bacteroidia</taxon>
        <taxon>Bacteroidales</taxon>
        <taxon>Prevotellaceae</taxon>
        <taxon>Hoylesella</taxon>
    </lineage>
</organism>
<evidence type="ECO:0000259" key="1">
    <source>
        <dbReference type="Pfam" id="PF13280"/>
    </source>
</evidence>
<dbReference type="PANTHER" id="PTHR34580">
    <property type="match status" value="1"/>
</dbReference>
<dbReference type="InterPro" id="IPR057727">
    <property type="entry name" value="WCX_dom"/>
</dbReference>
<accession>A0A318I0A4</accession>
<dbReference type="InterPro" id="IPR051534">
    <property type="entry name" value="CBASS_pafABC_assoc_protein"/>
</dbReference>